<protein>
    <submittedName>
        <fullName evidence="1">Uncharacterized protein</fullName>
    </submittedName>
</protein>
<keyword evidence="2" id="KW-1185">Reference proteome</keyword>
<comment type="caution">
    <text evidence="1">The sequence shown here is derived from an EMBL/GenBank/DDBJ whole genome shotgun (WGS) entry which is preliminary data.</text>
</comment>
<evidence type="ECO:0000313" key="2">
    <source>
        <dbReference type="Proteomes" id="UP000821865"/>
    </source>
</evidence>
<accession>A0ACB8D6L2</accession>
<dbReference type="Proteomes" id="UP000821865">
    <property type="component" value="Chromosome 3"/>
</dbReference>
<dbReference type="EMBL" id="CM023472">
    <property type="protein sequence ID" value="KAH7960150.1"/>
    <property type="molecule type" value="Genomic_DNA"/>
</dbReference>
<gene>
    <name evidence="1" type="ORF">HPB49_017425</name>
</gene>
<evidence type="ECO:0000313" key="1">
    <source>
        <dbReference type="EMBL" id="KAH7960150.1"/>
    </source>
</evidence>
<reference evidence="1" key="1">
    <citation type="submission" date="2020-05" db="EMBL/GenBank/DDBJ databases">
        <title>Large-scale comparative analyses of tick genomes elucidate their genetic diversity and vector capacities.</title>
        <authorList>
            <person name="Jia N."/>
            <person name="Wang J."/>
            <person name="Shi W."/>
            <person name="Du L."/>
            <person name="Sun Y."/>
            <person name="Zhan W."/>
            <person name="Jiang J."/>
            <person name="Wang Q."/>
            <person name="Zhang B."/>
            <person name="Ji P."/>
            <person name="Sakyi L.B."/>
            <person name="Cui X."/>
            <person name="Yuan T."/>
            <person name="Jiang B."/>
            <person name="Yang W."/>
            <person name="Lam T.T.-Y."/>
            <person name="Chang Q."/>
            <person name="Ding S."/>
            <person name="Wang X."/>
            <person name="Zhu J."/>
            <person name="Ruan X."/>
            <person name="Zhao L."/>
            <person name="Wei J."/>
            <person name="Que T."/>
            <person name="Du C."/>
            <person name="Cheng J."/>
            <person name="Dai P."/>
            <person name="Han X."/>
            <person name="Huang E."/>
            <person name="Gao Y."/>
            <person name="Liu J."/>
            <person name="Shao H."/>
            <person name="Ye R."/>
            <person name="Li L."/>
            <person name="Wei W."/>
            <person name="Wang X."/>
            <person name="Wang C."/>
            <person name="Yang T."/>
            <person name="Huo Q."/>
            <person name="Li W."/>
            <person name="Guo W."/>
            <person name="Chen H."/>
            <person name="Zhou L."/>
            <person name="Ni X."/>
            <person name="Tian J."/>
            <person name="Zhou Y."/>
            <person name="Sheng Y."/>
            <person name="Liu T."/>
            <person name="Pan Y."/>
            <person name="Xia L."/>
            <person name="Li J."/>
            <person name="Zhao F."/>
            <person name="Cao W."/>
        </authorList>
    </citation>
    <scope>NUCLEOTIDE SEQUENCE</scope>
    <source>
        <strain evidence="1">Dsil-2018</strain>
    </source>
</reference>
<sequence>MLSTLNKWSKHILMAIPLLIFAPMAYFASKPTLCAYVMLWMAMYWLSAVLPLPVTSMMPLVLFPLLDILSTEETASAYFDPAVRVHAGHRTAVDAVFQHRHHCHRSSRGRGADRTDEMPDQTQKAHELGDQSLTELRREMMVSVAYASSIGGTGALAGTPGNIIMKQLYEKCDKADHLKATEDKTRREVERRNQELGRIGCGELAVVLLLVLLVYLWLFKSRDSILGWMKLLPLDAKPGASTTLLMVVVPLFAIPRSRQRSARGNPMRPYDPILSWREMSSMCHWNLMFLVSGSLTFSKASRASGLSDVIMYWLDNLEGLDQTLVATILSLLAATVTEFFSNAAVVSMLIPIVLETAVKFRMHPMTLAMPVTLSCSFAFTLPASTPPNALVYDMASMGVRDMIWPGLHLTLICVSITVLLTSTLGRFVLDVGEFPEWASDNVTSPSQLTV</sequence>
<organism evidence="1 2">
    <name type="scientific">Dermacentor silvarum</name>
    <name type="common">Tick</name>
    <dbReference type="NCBI Taxonomy" id="543639"/>
    <lineage>
        <taxon>Eukaryota</taxon>
        <taxon>Metazoa</taxon>
        <taxon>Ecdysozoa</taxon>
        <taxon>Arthropoda</taxon>
        <taxon>Chelicerata</taxon>
        <taxon>Arachnida</taxon>
        <taxon>Acari</taxon>
        <taxon>Parasitiformes</taxon>
        <taxon>Ixodida</taxon>
        <taxon>Ixodoidea</taxon>
        <taxon>Ixodidae</taxon>
        <taxon>Rhipicephalinae</taxon>
        <taxon>Dermacentor</taxon>
    </lineage>
</organism>
<name>A0ACB8D6L2_DERSI</name>
<proteinExistence type="predicted"/>